<dbReference type="Proteomes" id="UP000078252">
    <property type="component" value="Unassembled WGS sequence"/>
</dbReference>
<keyword evidence="6 8" id="KW-1133">Transmembrane helix</keyword>
<evidence type="ECO:0000256" key="6">
    <source>
        <dbReference type="ARBA" id="ARBA00022989"/>
    </source>
</evidence>
<gene>
    <name evidence="9" type="ORF">NS184_14130</name>
</gene>
<dbReference type="GO" id="GO:0055085">
    <property type="term" value="P:transmembrane transport"/>
    <property type="evidence" value="ECO:0007669"/>
    <property type="project" value="TreeGrafter"/>
</dbReference>
<evidence type="ECO:0000256" key="8">
    <source>
        <dbReference type="SAM" id="Phobius"/>
    </source>
</evidence>
<feature type="transmembrane region" description="Helical" evidence="8">
    <location>
        <begin position="51"/>
        <end position="70"/>
    </location>
</feature>
<dbReference type="RefSeq" id="WP_058726738.1">
    <property type="nucleotide sequence ID" value="NZ_LDQC01000084.1"/>
</dbReference>
<feature type="transmembrane region" description="Helical" evidence="8">
    <location>
        <begin position="272"/>
        <end position="296"/>
    </location>
</feature>
<dbReference type="PATRIC" id="fig|33881.3.peg.3292"/>
<evidence type="ECO:0000256" key="7">
    <source>
        <dbReference type="ARBA" id="ARBA00023136"/>
    </source>
</evidence>
<evidence type="ECO:0000256" key="1">
    <source>
        <dbReference type="ARBA" id="ARBA00004651"/>
    </source>
</evidence>
<keyword evidence="7 8" id="KW-0472">Membrane</keyword>
<evidence type="ECO:0000256" key="3">
    <source>
        <dbReference type="ARBA" id="ARBA00022448"/>
    </source>
</evidence>
<feature type="transmembrane region" description="Helical" evidence="8">
    <location>
        <begin position="25"/>
        <end position="45"/>
    </location>
</feature>
<feature type="transmembrane region" description="Helical" evidence="8">
    <location>
        <begin position="160"/>
        <end position="185"/>
    </location>
</feature>
<comment type="caution">
    <text evidence="9">The sequence shown here is derived from an EMBL/GenBank/DDBJ whole genome shotgun (WGS) entry which is preliminary data.</text>
</comment>
<feature type="transmembrane region" description="Helical" evidence="8">
    <location>
        <begin position="240"/>
        <end position="266"/>
    </location>
</feature>
<feature type="transmembrane region" description="Helical" evidence="8">
    <location>
        <begin position="317"/>
        <end position="350"/>
    </location>
</feature>
<dbReference type="InterPro" id="IPR002549">
    <property type="entry name" value="AI-2E-like"/>
</dbReference>
<evidence type="ECO:0000313" key="10">
    <source>
        <dbReference type="Proteomes" id="UP000078252"/>
    </source>
</evidence>
<evidence type="ECO:0000256" key="4">
    <source>
        <dbReference type="ARBA" id="ARBA00022475"/>
    </source>
</evidence>
<sequence>MPFLHRTTAPIDGRRSLWSDPFGRLAVRCVQLVVVVVVASMIVLATVKLSLVTIPVLLALIVASALYPLVSWLRRHGVPSVLATIACFLAVLAVMVGVAWLLVAAVANQWSSLQSSAVSGLQQLQDVLHDLPVRITDSQINDAVDGVVSFVTSPQFGSGAIAGISAVTNFVTGAVLMAVILFFFLKDGPALWEFLLRPFTGSQYDRARRVGDRVVQTLGGYVRGTAAVAAFDALAIGTGLAILGVPLTIPLAVVAFVTSFIPMIGAPIAGTLAALVTLVSVGPVQAVIVVAIVVLVNQIEGNFLQPVLMGKTLSLHGLVILVGLTAGTVLGGVTGAIISVPLLAAAWGVVQVWNGPEQPAEPWRQKRREDVPVG</sequence>
<dbReference type="EMBL" id="LDQC01000084">
    <property type="protein sequence ID" value="KTR03347.1"/>
    <property type="molecule type" value="Genomic_DNA"/>
</dbReference>
<evidence type="ECO:0000256" key="2">
    <source>
        <dbReference type="ARBA" id="ARBA00009773"/>
    </source>
</evidence>
<dbReference type="PANTHER" id="PTHR21716:SF53">
    <property type="entry name" value="PERMEASE PERM-RELATED"/>
    <property type="match status" value="1"/>
</dbReference>
<dbReference type="OrthoDB" id="9784366at2"/>
<dbReference type="Pfam" id="PF01594">
    <property type="entry name" value="AI-2E_transport"/>
    <property type="match status" value="1"/>
</dbReference>
<keyword evidence="4" id="KW-1003">Cell membrane</keyword>
<dbReference type="PANTHER" id="PTHR21716">
    <property type="entry name" value="TRANSMEMBRANE PROTEIN"/>
    <property type="match status" value="1"/>
</dbReference>
<accession>A0A175RHR9</accession>
<dbReference type="AlphaFoldDB" id="A0A175RHR9"/>
<evidence type="ECO:0000256" key="5">
    <source>
        <dbReference type="ARBA" id="ARBA00022692"/>
    </source>
</evidence>
<comment type="similarity">
    <text evidence="2">Belongs to the autoinducer-2 exporter (AI-2E) (TC 2.A.86) family.</text>
</comment>
<reference evidence="9 10" key="1">
    <citation type="journal article" date="2016" name="Front. Microbiol.">
        <title>Genomic Resource of Rice Seed Associated Bacteria.</title>
        <authorList>
            <person name="Midha S."/>
            <person name="Bansal K."/>
            <person name="Sharma S."/>
            <person name="Kumar N."/>
            <person name="Patil P.P."/>
            <person name="Chaudhry V."/>
            <person name="Patil P.B."/>
        </authorList>
    </citation>
    <scope>NUCLEOTIDE SEQUENCE [LARGE SCALE GENOMIC DNA]</scope>
    <source>
        <strain evidence="9 10">NS184</strain>
    </source>
</reference>
<protein>
    <submittedName>
        <fullName evidence="9">Membrane protein</fullName>
    </submittedName>
</protein>
<dbReference type="GO" id="GO:0005886">
    <property type="term" value="C:plasma membrane"/>
    <property type="evidence" value="ECO:0007669"/>
    <property type="project" value="UniProtKB-SubCell"/>
</dbReference>
<keyword evidence="3" id="KW-0813">Transport</keyword>
<keyword evidence="5 8" id="KW-0812">Transmembrane</keyword>
<organism evidence="9 10">
    <name type="scientific">Curtobacterium luteum</name>
    <dbReference type="NCBI Taxonomy" id="33881"/>
    <lineage>
        <taxon>Bacteria</taxon>
        <taxon>Bacillati</taxon>
        <taxon>Actinomycetota</taxon>
        <taxon>Actinomycetes</taxon>
        <taxon>Micrococcales</taxon>
        <taxon>Microbacteriaceae</taxon>
        <taxon>Curtobacterium</taxon>
    </lineage>
</organism>
<proteinExistence type="inferred from homology"/>
<evidence type="ECO:0000313" key="9">
    <source>
        <dbReference type="EMBL" id="KTR03347.1"/>
    </source>
</evidence>
<comment type="subcellular location">
    <subcellularLocation>
        <location evidence="1">Cell membrane</location>
        <topology evidence="1">Multi-pass membrane protein</topology>
    </subcellularLocation>
</comment>
<feature type="transmembrane region" description="Helical" evidence="8">
    <location>
        <begin position="82"/>
        <end position="107"/>
    </location>
</feature>
<name>A0A175RHR9_9MICO</name>